<comment type="similarity">
    <text evidence="2 12">Belongs to the eukaryotic diacylglycerol kinase family.</text>
</comment>
<keyword evidence="7" id="KW-0863">Zinc-finger</keyword>
<evidence type="ECO:0000256" key="9">
    <source>
        <dbReference type="ARBA" id="ARBA00022833"/>
    </source>
</evidence>
<dbReference type="GO" id="GO:0016020">
    <property type="term" value="C:membrane"/>
    <property type="evidence" value="ECO:0007669"/>
    <property type="project" value="UniProtKB-SubCell"/>
</dbReference>
<dbReference type="SMART" id="SM00046">
    <property type="entry name" value="DAGKc"/>
    <property type="match status" value="1"/>
</dbReference>
<dbReference type="InterPro" id="IPR001206">
    <property type="entry name" value="Diacylglycerol_kinase_cat_dom"/>
</dbReference>
<dbReference type="InterPro" id="IPR046349">
    <property type="entry name" value="C1-like_sf"/>
</dbReference>
<dbReference type="GO" id="GO:0007200">
    <property type="term" value="P:phospholipase C-activating G protein-coupled receptor signaling pathway"/>
    <property type="evidence" value="ECO:0007669"/>
    <property type="project" value="InterPro"/>
</dbReference>
<feature type="domain" description="Phorbol-ester/DAG-type" evidence="14">
    <location>
        <begin position="116"/>
        <end position="169"/>
    </location>
</feature>
<evidence type="ECO:0000256" key="8">
    <source>
        <dbReference type="ARBA" id="ARBA00022777"/>
    </source>
</evidence>
<evidence type="ECO:0000256" key="4">
    <source>
        <dbReference type="ARBA" id="ARBA00022723"/>
    </source>
</evidence>
<dbReference type="InterPro" id="IPR037607">
    <property type="entry name" value="DGK"/>
</dbReference>
<evidence type="ECO:0000256" key="13">
    <source>
        <dbReference type="SAM" id="MobiDB-lite"/>
    </source>
</evidence>
<evidence type="ECO:0000259" key="15">
    <source>
        <dbReference type="PROSITE" id="PS50146"/>
    </source>
</evidence>
<dbReference type="PROSITE" id="PS50146">
    <property type="entry name" value="DAGK"/>
    <property type="match status" value="1"/>
</dbReference>
<comment type="caution">
    <text evidence="16">The sequence shown here is derived from an EMBL/GenBank/DDBJ whole genome shotgun (WGS) entry which is preliminary data.</text>
</comment>
<dbReference type="GO" id="GO:0008270">
    <property type="term" value="F:zinc ion binding"/>
    <property type="evidence" value="ECO:0007669"/>
    <property type="project" value="UniProtKB-KW"/>
</dbReference>
<keyword evidence="6 12" id="KW-0547">Nucleotide-binding</keyword>
<dbReference type="AlphaFoldDB" id="A0A1V9ZJM2"/>
<evidence type="ECO:0000256" key="11">
    <source>
        <dbReference type="ARBA" id="ARBA00023136"/>
    </source>
</evidence>
<dbReference type="PANTHER" id="PTHR11255:SF54">
    <property type="entry name" value="DIACYLGLYCEROL KINASE THETA"/>
    <property type="match status" value="1"/>
</dbReference>
<keyword evidence="5" id="KW-0677">Repeat</keyword>
<evidence type="ECO:0000256" key="2">
    <source>
        <dbReference type="ARBA" id="ARBA00009280"/>
    </source>
</evidence>
<dbReference type="Pfam" id="PF00130">
    <property type="entry name" value="C1_1"/>
    <property type="match status" value="2"/>
</dbReference>
<sequence>MAWLLSTLGALAAFVGLYLIVHRLVLFFSRRSFQDGPYILGHHQWRSNVRAGPHWCNVCESVVYGIRSYVVTCDICGISAHGRCALLYLRGGGLPPSCTCKVAAVPLDSGDQLAAPHAWVKGNIDPLDTCDICGLFCGSILALSAIQCAWCHRRVHETCFHKGGISATCDYGPHARLVLPPTAIRILPRSSHGLTTKLALSSVKSAVKKIKFPSLQHRSSSASSLAADDDEGSPMLTRSGSMRRRRNTEANINPPPLSGGTASTVDLDEVDMLPYSITPPPGSTPLLVFINSRSGGQMGLYVLRQLRKWLNPLQIYDLSLQGPRTPLLQFRNVTGLQILVCGGDGTVGWVLGTIDELVAQDLLRQPPVAVLPLGTGNDLARILGWGGGYSDQRISDILSEVENAHTCLLDRWRVDFNGAKRCVLNNYFGVGVDAQVALEFHEQRERSPALFMSQFINKLWYSRFGAKNFITRTCANLETKIQLICDGEPIALPQGIEGVIIANINSYGGGSVLWHDDTDNEYTFTQPNGHRQYLGPASMQDGLLDVVAVYGTLHLGQLQVGLSKAIRLCQCKQIEVKLLERLPVQIDGEPWLQDPCSVDISFFHQAFMLGKTLEERDTVARQVAETLDWAGHAKIITWTQRDILLAEIVRRVKSKAAPAKRASTEYLH</sequence>
<dbReference type="InterPro" id="IPR000756">
    <property type="entry name" value="Diacylglycerol_kin_accessory"/>
</dbReference>
<proteinExistence type="inferred from homology"/>
<keyword evidence="10 12" id="KW-0067">ATP-binding</keyword>
<dbReference type="Pfam" id="PF00609">
    <property type="entry name" value="DAGK_acc"/>
    <property type="match status" value="1"/>
</dbReference>
<dbReference type="SMART" id="SM00045">
    <property type="entry name" value="DAGKa"/>
    <property type="match status" value="1"/>
</dbReference>
<dbReference type="Proteomes" id="UP000243579">
    <property type="component" value="Unassembled WGS sequence"/>
</dbReference>
<evidence type="ECO:0000256" key="6">
    <source>
        <dbReference type="ARBA" id="ARBA00022741"/>
    </source>
</evidence>
<keyword evidence="9" id="KW-0862">Zinc</keyword>
<dbReference type="SUPFAM" id="SSF57889">
    <property type="entry name" value="Cysteine-rich domain"/>
    <property type="match status" value="2"/>
</dbReference>
<evidence type="ECO:0000256" key="7">
    <source>
        <dbReference type="ARBA" id="ARBA00022771"/>
    </source>
</evidence>
<dbReference type="PROSITE" id="PS50081">
    <property type="entry name" value="ZF_DAG_PE_2"/>
    <property type="match status" value="2"/>
</dbReference>
<dbReference type="GO" id="GO:0004143">
    <property type="term" value="F:ATP-dependent diacylglycerol kinase activity"/>
    <property type="evidence" value="ECO:0007669"/>
    <property type="project" value="UniProtKB-EC"/>
</dbReference>
<gene>
    <name evidence="16" type="ORF">ACHHYP_08986</name>
</gene>
<dbReference type="EMBL" id="JNBR01000089">
    <property type="protein sequence ID" value="OQR98167.1"/>
    <property type="molecule type" value="Genomic_DNA"/>
</dbReference>
<dbReference type="InterPro" id="IPR016064">
    <property type="entry name" value="NAD/diacylglycerol_kinase_sf"/>
</dbReference>
<dbReference type="STRING" id="1202772.A0A1V9ZJM2"/>
<feature type="domain" description="Phorbol-ester/DAG-type" evidence="14">
    <location>
        <begin position="42"/>
        <end position="98"/>
    </location>
</feature>
<dbReference type="GO" id="GO:0005524">
    <property type="term" value="F:ATP binding"/>
    <property type="evidence" value="ECO:0007669"/>
    <property type="project" value="UniProtKB-KW"/>
</dbReference>
<dbReference type="Gene3D" id="2.60.200.40">
    <property type="match status" value="1"/>
</dbReference>
<dbReference type="EC" id="2.7.1.107" evidence="12"/>
<protein>
    <recommendedName>
        <fullName evidence="12">Diacylglycerol kinase</fullName>
        <shortName evidence="12">DAG kinase</shortName>
        <ecNumber evidence="12">2.7.1.107</ecNumber>
    </recommendedName>
</protein>
<feature type="domain" description="DAGKc" evidence="15">
    <location>
        <begin position="281"/>
        <end position="418"/>
    </location>
</feature>
<keyword evidence="3 12" id="KW-0808">Transferase</keyword>
<name>A0A1V9ZJM2_ACHHY</name>
<evidence type="ECO:0000256" key="1">
    <source>
        <dbReference type="ARBA" id="ARBA00004370"/>
    </source>
</evidence>
<dbReference type="SMART" id="SM00109">
    <property type="entry name" value="C1"/>
    <property type="match status" value="2"/>
</dbReference>
<evidence type="ECO:0000256" key="10">
    <source>
        <dbReference type="ARBA" id="ARBA00022840"/>
    </source>
</evidence>
<evidence type="ECO:0000313" key="17">
    <source>
        <dbReference type="Proteomes" id="UP000243579"/>
    </source>
</evidence>
<dbReference type="Gene3D" id="3.40.50.10330">
    <property type="entry name" value="Probable inorganic polyphosphate/atp-NAD kinase, domain 1"/>
    <property type="match status" value="1"/>
</dbReference>
<comment type="subcellular location">
    <subcellularLocation>
        <location evidence="1">Membrane</location>
    </subcellularLocation>
</comment>
<dbReference type="Gene3D" id="3.30.60.20">
    <property type="match status" value="2"/>
</dbReference>
<dbReference type="OrthoDB" id="242257at2759"/>
<evidence type="ECO:0000256" key="12">
    <source>
        <dbReference type="RuleBase" id="RU361128"/>
    </source>
</evidence>
<dbReference type="PROSITE" id="PS00479">
    <property type="entry name" value="ZF_DAG_PE_1"/>
    <property type="match status" value="1"/>
</dbReference>
<dbReference type="PANTHER" id="PTHR11255">
    <property type="entry name" value="DIACYLGLYCEROL KINASE"/>
    <property type="match status" value="1"/>
</dbReference>
<keyword evidence="4" id="KW-0479">Metal-binding</keyword>
<keyword evidence="8 12" id="KW-0418">Kinase</keyword>
<organism evidence="16 17">
    <name type="scientific">Achlya hypogyna</name>
    <name type="common">Oomycete</name>
    <name type="synonym">Protoachlya hypogyna</name>
    <dbReference type="NCBI Taxonomy" id="1202772"/>
    <lineage>
        <taxon>Eukaryota</taxon>
        <taxon>Sar</taxon>
        <taxon>Stramenopiles</taxon>
        <taxon>Oomycota</taxon>
        <taxon>Saprolegniomycetes</taxon>
        <taxon>Saprolegniales</taxon>
        <taxon>Achlyaceae</taxon>
        <taxon>Achlya</taxon>
    </lineage>
</organism>
<keyword evidence="11" id="KW-0472">Membrane</keyword>
<keyword evidence="17" id="KW-1185">Reference proteome</keyword>
<comment type="catalytic activity">
    <reaction evidence="12">
        <text>a 1,2-diacyl-sn-glycerol + ATP = a 1,2-diacyl-sn-glycero-3-phosphate + ADP + H(+)</text>
        <dbReference type="Rhea" id="RHEA:10272"/>
        <dbReference type="ChEBI" id="CHEBI:15378"/>
        <dbReference type="ChEBI" id="CHEBI:17815"/>
        <dbReference type="ChEBI" id="CHEBI:30616"/>
        <dbReference type="ChEBI" id="CHEBI:58608"/>
        <dbReference type="ChEBI" id="CHEBI:456216"/>
        <dbReference type="EC" id="2.7.1.107"/>
    </reaction>
</comment>
<dbReference type="InterPro" id="IPR002219">
    <property type="entry name" value="PKC_DAG/PE"/>
</dbReference>
<dbReference type="InterPro" id="IPR017438">
    <property type="entry name" value="ATP-NAD_kinase_N"/>
</dbReference>
<dbReference type="SUPFAM" id="SSF111331">
    <property type="entry name" value="NAD kinase/diacylglycerol kinase-like"/>
    <property type="match status" value="1"/>
</dbReference>
<evidence type="ECO:0000256" key="5">
    <source>
        <dbReference type="ARBA" id="ARBA00022737"/>
    </source>
</evidence>
<reference evidence="16 17" key="1">
    <citation type="journal article" date="2014" name="Genome Biol. Evol.">
        <title>The secreted proteins of Achlya hypogyna and Thraustotheca clavata identify the ancestral oomycete secretome and reveal gene acquisitions by horizontal gene transfer.</title>
        <authorList>
            <person name="Misner I."/>
            <person name="Blouin N."/>
            <person name="Leonard G."/>
            <person name="Richards T.A."/>
            <person name="Lane C.E."/>
        </authorList>
    </citation>
    <scope>NUCLEOTIDE SEQUENCE [LARGE SCALE GENOMIC DNA]</scope>
    <source>
        <strain evidence="16 17">ATCC 48635</strain>
    </source>
</reference>
<evidence type="ECO:0000259" key="14">
    <source>
        <dbReference type="PROSITE" id="PS50081"/>
    </source>
</evidence>
<evidence type="ECO:0000256" key="3">
    <source>
        <dbReference type="ARBA" id="ARBA00022679"/>
    </source>
</evidence>
<evidence type="ECO:0000313" key="16">
    <source>
        <dbReference type="EMBL" id="OQR98167.1"/>
    </source>
</evidence>
<accession>A0A1V9ZJM2</accession>
<dbReference type="Pfam" id="PF00781">
    <property type="entry name" value="DAGK_cat"/>
    <property type="match status" value="1"/>
</dbReference>
<dbReference type="CDD" id="cd20805">
    <property type="entry name" value="C1_DGK_rpt2"/>
    <property type="match status" value="1"/>
</dbReference>
<feature type="region of interest" description="Disordered" evidence="13">
    <location>
        <begin position="221"/>
        <end position="262"/>
    </location>
</feature>